<comment type="pathway">
    <text evidence="2">Bacterial outer membrane biogenesis; LPS core biosynthesis.</text>
</comment>
<evidence type="ECO:0000259" key="9">
    <source>
        <dbReference type="Pfam" id="PF08437"/>
    </source>
</evidence>
<comment type="caution">
    <text evidence="10">The sequence shown here is derived from an EMBL/GenBank/DDBJ whole genome shotgun (WGS) entry which is preliminary data.</text>
</comment>
<evidence type="ECO:0000256" key="3">
    <source>
        <dbReference type="ARBA" id="ARBA00006351"/>
    </source>
</evidence>
<evidence type="ECO:0000256" key="5">
    <source>
        <dbReference type="ARBA" id="ARBA00022679"/>
    </source>
</evidence>
<keyword evidence="8" id="KW-0448">Lipopolysaccharide biosynthesis</keyword>
<comment type="similarity">
    <text evidence="3">Belongs to the glycosyltransferase 8 family.</text>
</comment>
<comment type="cofactor">
    <cofactor evidence="1">
        <name>Mg(2+)</name>
        <dbReference type="ChEBI" id="CHEBI:18420"/>
    </cofactor>
</comment>
<evidence type="ECO:0000256" key="1">
    <source>
        <dbReference type="ARBA" id="ARBA00001946"/>
    </source>
</evidence>
<keyword evidence="6" id="KW-0479">Metal-binding</keyword>
<gene>
    <name evidence="10" type="ORF">JRA39_002677</name>
</gene>
<dbReference type="Pfam" id="PF08437">
    <property type="entry name" value="Glyco_transf_8C"/>
    <property type="match status" value="1"/>
</dbReference>
<dbReference type="InterPro" id="IPR013645">
    <property type="entry name" value="Glyco_transf_8N"/>
</dbReference>
<dbReference type="InterPro" id="IPR050748">
    <property type="entry name" value="Glycosyltrans_8_dom-fam"/>
</dbReference>
<dbReference type="PANTHER" id="PTHR13778:SF47">
    <property type="entry name" value="LIPOPOLYSACCHARIDE 1,3-GALACTOSYLTRANSFERASE"/>
    <property type="match status" value="1"/>
</dbReference>
<evidence type="ECO:0000256" key="7">
    <source>
        <dbReference type="ARBA" id="ARBA00022842"/>
    </source>
</evidence>
<dbReference type="Gene3D" id="3.90.550.10">
    <property type="entry name" value="Spore Coat Polysaccharide Biosynthesis Protein SpsA, Chain A"/>
    <property type="match status" value="1"/>
</dbReference>
<keyword evidence="5" id="KW-0808">Transferase</keyword>
<dbReference type="SUPFAM" id="SSF53448">
    <property type="entry name" value="Nucleotide-diphospho-sugar transferases"/>
    <property type="match status" value="1"/>
</dbReference>
<evidence type="ECO:0000256" key="8">
    <source>
        <dbReference type="ARBA" id="ARBA00022985"/>
    </source>
</evidence>
<dbReference type="GO" id="GO:0046872">
    <property type="term" value="F:metal ion binding"/>
    <property type="evidence" value="ECO:0007669"/>
    <property type="project" value="UniProtKB-KW"/>
</dbReference>
<reference evidence="10" key="1">
    <citation type="submission" date="2024-02" db="EMBL/GenBank/DDBJ databases">
        <authorList>
            <consortium name="Clinical and Environmental Microbiology Branch: Whole genome sequencing antimicrobial resistance pathogens in the healthcare setting"/>
        </authorList>
    </citation>
    <scope>NUCLEOTIDE SEQUENCE</scope>
    <source>
        <strain evidence="10">2020GO-00142</strain>
    </source>
</reference>
<proteinExistence type="inferred from homology"/>
<accession>A0AAI9MXN9</accession>
<dbReference type="EMBL" id="AAZDVE040000021">
    <property type="protein sequence ID" value="EMP9433604.1"/>
    <property type="molecule type" value="Genomic_DNA"/>
</dbReference>
<dbReference type="AlphaFoldDB" id="A0AAI9MXN9"/>
<feature type="domain" description="Glycosyl transferase family 8 C-terminal" evidence="9">
    <location>
        <begin position="271"/>
        <end position="323"/>
    </location>
</feature>
<sequence length="326" mass="38489">MLSHEMIKSLVEISGSKASDGDKAYFHIAYGVDEKFLYGVGTSISSILLNNKETHFHFHILVDSLVDENLFQQLIANSYHKITVYLIDIQEFRRLPLPSPAWSHAIYFRLVIIDYLSQSIDKLLYLDADIICKGNLEYLKTLEFNEHVYLYAVKDKFCSEKKQLPMDMSKYFNSGFLYMSIQEMVKADIPNRVIELVKNNNFTHPDQDALNILLNDKLVNISENFNFMFSLDWYITSKRSTNNIPNDVVFIHFVGLTKPFHEWAIFYKEYQFFDIARQNSPWKNIPLLKAENYKQLSRKKSHLRKNRKFFQFLLATVEYINKKIFH</sequence>
<dbReference type="PANTHER" id="PTHR13778">
    <property type="entry name" value="GLYCOSYLTRANSFERASE 8 DOMAIN-CONTAINING PROTEIN"/>
    <property type="match status" value="1"/>
</dbReference>
<evidence type="ECO:0000256" key="2">
    <source>
        <dbReference type="ARBA" id="ARBA00004713"/>
    </source>
</evidence>
<keyword evidence="4" id="KW-0328">Glycosyltransferase</keyword>
<dbReference type="GO" id="GO:0008918">
    <property type="term" value="F:lipopolysaccharide 3-alpha-galactosyltransferase activity"/>
    <property type="evidence" value="ECO:0007669"/>
    <property type="project" value="InterPro"/>
</dbReference>
<dbReference type="InterPro" id="IPR002495">
    <property type="entry name" value="Glyco_trans_8"/>
</dbReference>
<evidence type="ECO:0000256" key="6">
    <source>
        <dbReference type="ARBA" id="ARBA00022723"/>
    </source>
</evidence>
<evidence type="ECO:0000313" key="10">
    <source>
        <dbReference type="EMBL" id="EMP9433604.1"/>
    </source>
</evidence>
<dbReference type="InterPro" id="IPR029044">
    <property type="entry name" value="Nucleotide-diphossugar_trans"/>
</dbReference>
<organism evidence="10">
    <name type="scientific">Providencia stuartii</name>
    <dbReference type="NCBI Taxonomy" id="588"/>
    <lineage>
        <taxon>Bacteria</taxon>
        <taxon>Pseudomonadati</taxon>
        <taxon>Pseudomonadota</taxon>
        <taxon>Gammaproteobacteria</taxon>
        <taxon>Enterobacterales</taxon>
        <taxon>Morganellaceae</taxon>
        <taxon>Providencia</taxon>
    </lineage>
</organism>
<name>A0AAI9MXN9_PROST</name>
<dbReference type="Pfam" id="PF01501">
    <property type="entry name" value="Glyco_transf_8"/>
    <property type="match status" value="1"/>
</dbReference>
<dbReference type="CDD" id="cd04194">
    <property type="entry name" value="GT8_A4GalT_like"/>
    <property type="match status" value="1"/>
</dbReference>
<protein>
    <submittedName>
        <fullName evidence="10">Lipopolysaccharide 1,2-glucosyltransferase</fullName>
    </submittedName>
</protein>
<keyword evidence="7" id="KW-0460">Magnesium</keyword>
<evidence type="ECO:0000256" key="4">
    <source>
        <dbReference type="ARBA" id="ARBA00022676"/>
    </source>
</evidence>